<dbReference type="Gene3D" id="1.20.1250.20">
    <property type="entry name" value="MFS general substrate transporter like domains"/>
    <property type="match status" value="1"/>
</dbReference>
<dbReference type="GO" id="GO:0000329">
    <property type="term" value="C:fungal-type vacuole membrane"/>
    <property type="evidence" value="ECO:0007669"/>
    <property type="project" value="TreeGrafter"/>
</dbReference>
<sequence length="571" mass="61181">MLSTPGPSATPSQVTLVDDEAKQNEVPTTDGEEEKKPQTLKRQFLAVWPVAPILVGVFLSAMDNTIVVSSFGQIGTYFHELQKTSWIATAYLLTVASFQPLYGKLSDIFGRKSCILFAYGMYAIGCTLSGAAQSMDMLIACRALAGIGGGGMATLASIIISDLVPLRSRGTWQGLMNIVWSCGNTAGASLGGFLADTIGWRWGFFIQIPFAVASGVSVYLFLCMPTPPSPPFSDLGGKASLKSKIRRIDFFGAVILVLSVFCLLFGLDHGGNMGWKNPVTIMSLVCFGIFFIMFGFIEGHLASEPFAPPRLIFNRALFASYLVNFLSVAASFGQLFHISLYFQAVLGKSASVTGAWLVIVISADLTSSLVSGVIIQSTGKYYWLSVASYTVLLAGTFTVASGTGILNLQKSMGVIIAGLAVTALGYSGGITTSLVSLIANVNRSDQAVATAVTYFFRSLGSVVGLSVGSTLVQTTLRSRLHHLVEGKHADEVSHSGTLCRQMEYPGSPLLQQIVRQVRQSLSYLNKLDPETREIVRSAYGTAIQSTLILTMSFVLTAIIVSLFIVEKKLSK</sequence>
<accession>K5X177</accession>
<dbReference type="InParanoid" id="K5X177"/>
<dbReference type="OrthoDB" id="3437016at2759"/>
<evidence type="ECO:0000256" key="5">
    <source>
        <dbReference type="SAM" id="MobiDB-lite"/>
    </source>
</evidence>
<dbReference type="SUPFAM" id="SSF103473">
    <property type="entry name" value="MFS general substrate transporter"/>
    <property type="match status" value="1"/>
</dbReference>
<evidence type="ECO:0000256" key="2">
    <source>
        <dbReference type="ARBA" id="ARBA00022692"/>
    </source>
</evidence>
<proteinExistence type="predicted"/>
<feature type="transmembrane region" description="Helical" evidence="6">
    <location>
        <begin position="354"/>
        <end position="375"/>
    </location>
</feature>
<feature type="transmembrane region" description="Helical" evidence="6">
    <location>
        <begin position="85"/>
        <end position="102"/>
    </location>
</feature>
<feature type="transmembrane region" description="Helical" evidence="6">
    <location>
        <begin position="114"/>
        <end position="131"/>
    </location>
</feature>
<dbReference type="GO" id="GO:0015174">
    <property type="term" value="F:basic amino acid transmembrane transporter activity"/>
    <property type="evidence" value="ECO:0007669"/>
    <property type="project" value="TreeGrafter"/>
</dbReference>
<feature type="transmembrane region" description="Helical" evidence="6">
    <location>
        <begin position="137"/>
        <end position="160"/>
    </location>
</feature>
<feature type="transmembrane region" description="Helical" evidence="6">
    <location>
        <begin position="412"/>
        <end position="439"/>
    </location>
</feature>
<gene>
    <name evidence="8" type="ORF">AGABI1DRAFT_102066</name>
</gene>
<dbReference type="STRING" id="597362.K5X177"/>
<dbReference type="GeneID" id="18821834"/>
<dbReference type="CDD" id="cd17502">
    <property type="entry name" value="MFS_Azr1_MDR_like"/>
    <property type="match status" value="1"/>
</dbReference>
<evidence type="ECO:0000256" key="1">
    <source>
        <dbReference type="ARBA" id="ARBA00004141"/>
    </source>
</evidence>
<comment type="subcellular location">
    <subcellularLocation>
        <location evidence="1">Membrane</location>
        <topology evidence="1">Multi-pass membrane protein</topology>
    </subcellularLocation>
</comment>
<dbReference type="AlphaFoldDB" id="K5X177"/>
<feature type="transmembrane region" description="Helical" evidence="6">
    <location>
        <begin position="44"/>
        <end position="62"/>
    </location>
</feature>
<feature type="compositionally biased region" description="Polar residues" evidence="5">
    <location>
        <begin position="1"/>
        <end position="15"/>
    </location>
</feature>
<name>K5X177_AGABU</name>
<feature type="transmembrane region" description="Helical" evidence="6">
    <location>
        <begin position="200"/>
        <end position="222"/>
    </location>
</feature>
<feature type="transmembrane region" description="Helical" evidence="6">
    <location>
        <begin position="318"/>
        <end position="342"/>
    </location>
</feature>
<reference evidence="9" key="1">
    <citation type="journal article" date="2012" name="Proc. Natl. Acad. Sci. U.S.A.">
        <title>Genome sequence of the button mushroom Agaricus bisporus reveals mechanisms governing adaptation to a humic-rich ecological niche.</title>
        <authorList>
            <person name="Morin E."/>
            <person name="Kohler A."/>
            <person name="Baker A.R."/>
            <person name="Foulongne-Oriol M."/>
            <person name="Lombard V."/>
            <person name="Nagy L.G."/>
            <person name="Ohm R.A."/>
            <person name="Patyshakuliyeva A."/>
            <person name="Brun A."/>
            <person name="Aerts A.L."/>
            <person name="Bailey A.M."/>
            <person name="Billette C."/>
            <person name="Coutinho P.M."/>
            <person name="Deakin G."/>
            <person name="Doddapaneni H."/>
            <person name="Floudas D."/>
            <person name="Grimwood J."/>
            <person name="Hilden K."/>
            <person name="Kuees U."/>
            <person name="LaButti K.M."/>
            <person name="Lapidus A."/>
            <person name="Lindquist E.A."/>
            <person name="Lucas S.M."/>
            <person name="Murat C."/>
            <person name="Riley R.W."/>
            <person name="Salamov A.A."/>
            <person name="Schmutz J."/>
            <person name="Subramanian V."/>
            <person name="Woesten H.A.B."/>
            <person name="Xu J."/>
            <person name="Eastwood D.C."/>
            <person name="Foster G.D."/>
            <person name="Sonnenberg A.S."/>
            <person name="Cullen D."/>
            <person name="de Vries R.P."/>
            <person name="Lundell T."/>
            <person name="Hibbett D.S."/>
            <person name="Henrissat B."/>
            <person name="Burton K.S."/>
            <person name="Kerrigan R.W."/>
            <person name="Challen M.P."/>
            <person name="Grigoriev I.V."/>
            <person name="Martin F."/>
        </authorList>
    </citation>
    <scope>NUCLEOTIDE SEQUENCE [LARGE SCALE GENOMIC DNA]</scope>
    <source>
        <strain evidence="9">JB137-S8 / ATCC MYA-4627 / FGSC 10392</strain>
    </source>
</reference>
<feature type="transmembrane region" description="Helical" evidence="6">
    <location>
        <begin position="172"/>
        <end position="194"/>
    </location>
</feature>
<evidence type="ECO:0000313" key="9">
    <source>
        <dbReference type="Proteomes" id="UP000008493"/>
    </source>
</evidence>
<feature type="domain" description="Major facilitator superfamily (MFS) profile" evidence="7">
    <location>
        <begin position="49"/>
        <end position="569"/>
    </location>
</feature>
<feature type="transmembrane region" description="Helical" evidence="6">
    <location>
        <begin position="382"/>
        <end position="406"/>
    </location>
</feature>
<feature type="transmembrane region" description="Helical" evidence="6">
    <location>
        <begin position="279"/>
        <end position="297"/>
    </location>
</feature>
<dbReference type="KEGG" id="abp:AGABI1DRAFT102066"/>
<evidence type="ECO:0000313" key="8">
    <source>
        <dbReference type="EMBL" id="EKM76888.1"/>
    </source>
</evidence>
<evidence type="ECO:0000256" key="4">
    <source>
        <dbReference type="ARBA" id="ARBA00023136"/>
    </source>
</evidence>
<dbReference type="PROSITE" id="PS50850">
    <property type="entry name" value="MFS"/>
    <property type="match status" value="1"/>
</dbReference>
<dbReference type="HOGENOM" id="CLU_000960_22_3_1"/>
<feature type="region of interest" description="Disordered" evidence="5">
    <location>
        <begin position="1"/>
        <end position="37"/>
    </location>
</feature>
<keyword evidence="3 6" id="KW-1133">Transmembrane helix</keyword>
<evidence type="ECO:0000259" key="7">
    <source>
        <dbReference type="PROSITE" id="PS50850"/>
    </source>
</evidence>
<dbReference type="InterPro" id="IPR036259">
    <property type="entry name" value="MFS_trans_sf"/>
</dbReference>
<dbReference type="PANTHER" id="PTHR23501">
    <property type="entry name" value="MAJOR FACILITATOR SUPERFAMILY"/>
    <property type="match status" value="1"/>
</dbReference>
<dbReference type="OMA" id="TICCYLM"/>
<protein>
    <recommendedName>
        <fullName evidence="7">Major facilitator superfamily (MFS) profile domain-containing protein</fullName>
    </recommendedName>
</protein>
<feature type="transmembrane region" description="Helical" evidence="6">
    <location>
        <begin position="248"/>
        <end position="267"/>
    </location>
</feature>
<feature type="transmembrane region" description="Helical" evidence="6">
    <location>
        <begin position="542"/>
        <end position="565"/>
    </location>
</feature>
<dbReference type="Gene3D" id="1.20.1720.10">
    <property type="entry name" value="Multidrug resistance protein D"/>
    <property type="match status" value="1"/>
</dbReference>
<dbReference type="InterPro" id="IPR011701">
    <property type="entry name" value="MFS"/>
</dbReference>
<evidence type="ECO:0000256" key="6">
    <source>
        <dbReference type="SAM" id="Phobius"/>
    </source>
</evidence>
<dbReference type="RefSeq" id="XP_007332498.1">
    <property type="nucleotide sequence ID" value="XM_007332436.1"/>
</dbReference>
<keyword evidence="4 6" id="KW-0472">Membrane</keyword>
<dbReference type="PANTHER" id="PTHR23501:SF84">
    <property type="entry name" value="VACUOLAR MEMBRANE AMINO ACID UPTAKE TRANSPORTER FNX2"/>
    <property type="match status" value="1"/>
</dbReference>
<dbReference type="InterPro" id="IPR020846">
    <property type="entry name" value="MFS_dom"/>
</dbReference>
<keyword evidence="2 6" id="KW-0812">Transmembrane</keyword>
<organism evidence="8 9">
    <name type="scientific">Agaricus bisporus var. burnettii (strain JB137-S8 / ATCC MYA-4627 / FGSC 10392)</name>
    <name type="common">White button mushroom</name>
    <dbReference type="NCBI Taxonomy" id="597362"/>
    <lineage>
        <taxon>Eukaryota</taxon>
        <taxon>Fungi</taxon>
        <taxon>Dikarya</taxon>
        <taxon>Basidiomycota</taxon>
        <taxon>Agaricomycotina</taxon>
        <taxon>Agaricomycetes</taxon>
        <taxon>Agaricomycetidae</taxon>
        <taxon>Agaricales</taxon>
        <taxon>Agaricineae</taxon>
        <taxon>Agaricaceae</taxon>
        <taxon>Agaricus</taxon>
    </lineage>
</organism>
<evidence type="ECO:0000256" key="3">
    <source>
        <dbReference type="ARBA" id="ARBA00022989"/>
    </source>
</evidence>
<dbReference type="EMBL" id="JH971399">
    <property type="protein sequence ID" value="EKM76888.1"/>
    <property type="molecule type" value="Genomic_DNA"/>
</dbReference>
<keyword evidence="9" id="KW-1185">Reference proteome</keyword>
<feature type="transmembrane region" description="Helical" evidence="6">
    <location>
        <begin position="451"/>
        <end position="472"/>
    </location>
</feature>
<dbReference type="Pfam" id="PF07690">
    <property type="entry name" value="MFS_1"/>
    <property type="match status" value="1"/>
</dbReference>
<dbReference type="eggNOG" id="KOG0254">
    <property type="taxonomic scope" value="Eukaryota"/>
</dbReference>
<dbReference type="Proteomes" id="UP000008493">
    <property type="component" value="Unassembled WGS sequence"/>
</dbReference>
<dbReference type="FunCoup" id="K5X177">
    <property type="interactions" value="18"/>
</dbReference>